<feature type="compositionally biased region" description="Basic and acidic residues" evidence="1">
    <location>
        <begin position="122"/>
        <end position="148"/>
    </location>
</feature>
<organism evidence="2 3">
    <name type="scientific">Orbilia oligospora</name>
    <name type="common">Nematode-trapping fungus</name>
    <name type="synonym">Arthrobotrys oligospora</name>
    <dbReference type="NCBI Taxonomy" id="2813651"/>
    <lineage>
        <taxon>Eukaryota</taxon>
        <taxon>Fungi</taxon>
        <taxon>Dikarya</taxon>
        <taxon>Ascomycota</taxon>
        <taxon>Pezizomycotina</taxon>
        <taxon>Orbiliomycetes</taxon>
        <taxon>Orbiliales</taxon>
        <taxon>Orbiliaceae</taxon>
        <taxon>Orbilia</taxon>
    </lineage>
</organism>
<feature type="compositionally biased region" description="Basic and acidic residues" evidence="1">
    <location>
        <begin position="8"/>
        <end position="24"/>
    </location>
</feature>
<accession>A0A7C8Q269</accession>
<dbReference type="EMBL" id="JAABOE010000007">
    <property type="protein sequence ID" value="KAF3189890.1"/>
    <property type="molecule type" value="Genomic_DNA"/>
</dbReference>
<comment type="caution">
    <text evidence="2">The sequence shown here is derived from an EMBL/GenBank/DDBJ whole genome shotgun (WGS) entry which is preliminary data.</text>
</comment>
<proteinExistence type="predicted"/>
<feature type="region of interest" description="Disordered" evidence="1">
    <location>
        <begin position="122"/>
        <end position="171"/>
    </location>
</feature>
<evidence type="ECO:0000256" key="1">
    <source>
        <dbReference type="SAM" id="MobiDB-lite"/>
    </source>
</evidence>
<feature type="region of interest" description="Disordered" evidence="1">
    <location>
        <begin position="1"/>
        <end position="36"/>
    </location>
</feature>
<evidence type="ECO:0000313" key="2">
    <source>
        <dbReference type="EMBL" id="KAF3189890.1"/>
    </source>
</evidence>
<evidence type="ECO:0000313" key="3">
    <source>
        <dbReference type="Proteomes" id="UP000479691"/>
    </source>
</evidence>
<gene>
    <name evidence="2" type="ORF">TWF788_009877</name>
</gene>
<dbReference type="Proteomes" id="UP000479691">
    <property type="component" value="Unassembled WGS sequence"/>
</dbReference>
<sequence>MAGSQNGGKEEEEKDSKEATKDYDPNSPTKTMGESYKEIEKLDILGSAKSLKSALSWIKQLQSRNEELTSEKYELEKEMVDLMKEIDESPEIVNSRTMAELCFGLREAHKLINEMRDEYTKLEETSKAKKEEADNERKDVATELETLRQKRNARKKGKSAEAPAPDTPGGN</sequence>
<reference evidence="2 3" key="1">
    <citation type="submission" date="2019-06" db="EMBL/GenBank/DDBJ databases">
        <authorList>
            <person name="Palmer J.M."/>
        </authorList>
    </citation>
    <scope>NUCLEOTIDE SEQUENCE [LARGE SCALE GENOMIC DNA]</scope>
    <source>
        <strain evidence="2 3">TWF788</strain>
    </source>
</reference>
<name>A0A7C8Q269_ORBOL</name>
<protein>
    <submittedName>
        <fullName evidence="2">Uncharacterized protein</fullName>
    </submittedName>
</protein>
<dbReference type="AlphaFoldDB" id="A0A7C8Q269"/>